<dbReference type="Pfam" id="PF02738">
    <property type="entry name" value="MoCoBD_1"/>
    <property type="match status" value="1"/>
</dbReference>
<sequence length="222" mass="23939">TEGHASAAMEPHASIAEWQGKELTLWGSFQMISHNVKELADSLRISPRNVRIVSPYVGGGFGSKLGISHDAIAAAIAARALGRPVRVVLTRQQVFATIMRRSETRQRLRLAADTNGRLTGLGHEAWVSNLPDEKLAEPVTQATEFLYGGANRKLVVNIARISRLTSGSVRAPGEAVGMQVREAAMDELAEKAGIDPVELRKRNLPASQPARQGQALFLAYAG</sequence>
<dbReference type="SUPFAM" id="SSF56003">
    <property type="entry name" value="Molybdenum cofactor-binding domain"/>
    <property type="match status" value="1"/>
</dbReference>
<dbReference type="PANTHER" id="PTHR11908">
    <property type="entry name" value="XANTHINE DEHYDROGENASE"/>
    <property type="match status" value="1"/>
</dbReference>
<comment type="caution">
    <text evidence="2">The sequence shown here is derived from an EMBL/GenBank/DDBJ whole genome shotgun (WGS) entry which is preliminary data.</text>
</comment>
<evidence type="ECO:0000313" key="2">
    <source>
        <dbReference type="EMBL" id="MDT1064791.1"/>
    </source>
</evidence>
<dbReference type="Proteomes" id="UP001251085">
    <property type="component" value="Unassembled WGS sequence"/>
</dbReference>
<dbReference type="InterPro" id="IPR008274">
    <property type="entry name" value="AldOxase/xan_DH_MoCoBD1"/>
</dbReference>
<evidence type="ECO:0000259" key="1">
    <source>
        <dbReference type="Pfam" id="PF02738"/>
    </source>
</evidence>
<feature type="domain" description="Aldehyde oxidase/xanthine dehydrogenase first molybdopterin binding" evidence="1">
    <location>
        <begin position="2"/>
        <end position="204"/>
    </location>
</feature>
<dbReference type="EMBL" id="JAVRQI010000051">
    <property type="protein sequence ID" value="MDT1064791.1"/>
    <property type="molecule type" value="Genomic_DNA"/>
</dbReference>
<dbReference type="Gene3D" id="3.30.365.10">
    <property type="entry name" value="Aldehyde oxidase/xanthine dehydrogenase, molybdopterin binding domain"/>
    <property type="match status" value="2"/>
</dbReference>
<gene>
    <name evidence="2" type="ORF">RM190_23275</name>
</gene>
<evidence type="ECO:0000313" key="3">
    <source>
        <dbReference type="Proteomes" id="UP001251085"/>
    </source>
</evidence>
<dbReference type="PANTHER" id="PTHR11908:SF123">
    <property type="entry name" value="ALDEHYDE OXIDOREDUCTASE MOLYBDENUM-BINDING SUBUNIT PAOC"/>
    <property type="match status" value="1"/>
</dbReference>
<dbReference type="InterPro" id="IPR016208">
    <property type="entry name" value="Ald_Oxase/xanthine_DH-like"/>
</dbReference>
<name>A0ABU3EL29_9RHOB</name>
<protein>
    <submittedName>
        <fullName evidence="2">Molybdopterin cofactor-binding domain-containing protein</fullName>
    </submittedName>
</protein>
<proteinExistence type="predicted"/>
<accession>A0ABU3EL29</accession>
<organism evidence="2 3">
    <name type="scientific">Paracoccus broussonetiae</name>
    <dbReference type="NCBI Taxonomy" id="3075834"/>
    <lineage>
        <taxon>Bacteria</taxon>
        <taxon>Pseudomonadati</taxon>
        <taxon>Pseudomonadota</taxon>
        <taxon>Alphaproteobacteria</taxon>
        <taxon>Rhodobacterales</taxon>
        <taxon>Paracoccaceae</taxon>
        <taxon>Paracoccus</taxon>
    </lineage>
</organism>
<dbReference type="RefSeq" id="WP_311761871.1">
    <property type="nucleotide sequence ID" value="NZ_JAVRQI010000051.1"/>
</dbReference>
<dbReference type="InterPro" id="IPR037165">
    <property type="entry name" value="AldOxase/xan_DH_Mopterin-bd_sf"/>
</dbReference>
<reference evidence="3" key="1">
    <citation type="submission" date="2023-07" db="EMBL/GenBank/DDBJ databases">
        <title>Characterization of two Paracoccaceae strains isolated from Phycosphere and proposal of Xinfangfangia lacusdiani sp. nov.</title>
        <authorList>
            <person name="Deng Y."/>
            <person name="Zhang Y.Q."/>
        </authorList>
    </citation>
    <scope>NUCLEOTIDE SEQUENCE [LARGE SCALE GENOMIC DNA]</scope>
    <source>
        <strain evidence="3">CPCC 101403</strain>
    </source>
</reference>
<feature type="non-terminal residue" evidence="2">
    <location>
        <position position="1"/>
    </location>
</feature>
<keyword evidence="3" id="KW-1185">Reference proteome</keyword>